<evidence type="ECO:0000313" key="2">
    <source>
        <dbReference type="EMBL" id="MPC29315.1"/>
    </source>
</evidence>
<feature type="compositionally biased region" description="Basic and acidic residues" evidence="1">
    <location>
        <begin position="90"/>
        <end position="105"/>
    </location>
</feature>
<feature type="compositionally biased region" description="Polar residues" evidence="1">
    <location>
        <begin position="142"/>
        <end position="164"/>
    </location>
</feature>
<accession>A0A5B7E7K0</accession>
<evidence type="ECO:0000313" key="3">
    <source>
        <dbReference type="Proteomes" id="UP000324222"/>
    </source>
</evidence>
<sequence>MAESSLDLRPLTALENLVGVQIGSLQMGEGGQTVEESARPDGTDADQRNAMKLVEDDREMSSVSPGAVAEAEEGAGSPVGEGDSGGGGREGAESAPRLDSERPEDSPPEDVPQSAPIPLDPPESLPEALPSPEEPSASEAEQSNVENTEQVTGSEAETSRAWTVSSKEQEQEPSPTESEMLVVQEPEAMEGGGDSSASSGGGEGSVSGTAGAGPEEQFSWDSVHCVFCDSSALDQEPKLLPCLHSACNKCLTHEAAEPEMNKDEDIVASKC</sequence>
<feature type="compositionally biased region" description="Gly residues" evidence="1">
    <location>
        <begin position="77"/>
        <end position="89"/>
    </location>
</feature>
<organism evidence="2 3">
    <name type="scientific">Portunus trituberculatus</name>
    <name type="common">Swimming crab</name>
    <name type="synonym">Neptunus trituberculatus</name>
    <dbReference type="NCBI Taxonomy" id="210409"/>
    <lineage>
        <taxon>Eukaryota</taxon>
        <taxon>Metazoa</taxon>
        <taxon>Ecdysozoa</taxon>
        <taxon>Arthropoda</taxon>
        <taxon>Crustacea</taxon>
        <taxon>Multicrustacea</taxon>
        <taxon>Malacostraca</taxon>
        <taxon>Eumalacostraca</taxon>
        <taxon>Eucarida</taxon>
        <taxon>Decapoda</taxon>
        <taxon>Pleocyemata</taxon>
        <taxon>Brachyura</taxon>
        <taxon>Eubrachyura</taxon>
        <taxon>Portunoidea</taxon>
        <taxon>Portunidae</taxon>
        <taxon>Portuninae</taxon>
        <taxon>Portunus</taxon>
    </lineage>
</organism>
<dbReference type="AlphaFoldDB" id="A0A5B7E7K0"/>
<evidence type="ECO:0008006" key="4">
    <source>
        <dbReference type="Google" id="ProtNLM"/>
    </source>
</evidence>
<gene>
    <name evidence="2" type="ORF">E2C01_022543</name>
</gene>
<feature type="compositionally biased region" description="Low complexity" evidence="1">
    <location>
        <begin position="125"/>
        <end position="141"/>
    </location>
</feature>
<feature type="region of interest" description="Disordered" evidence="1">
    <location>
        <begin position="24"/>
        <end position="216"/>
    </location>
</feature>
<dbReference type="OrthoDB" id="1870062at2759"/>
<proteinExistence type="predicted"/>
<comment type="caution">
    <text evidence="2">The sequence shown here is derived from an EMBL/GenBank/DDBJ whole genome shotgun (WGS) entry which is preliminary data.</text>
</comment>
<keyword evidence="3" id="KW-1185">Reference proteome</keyword>
<protein>
    <recommendedName>
        <fullName evidence="4">RING-type domain-containing protein</fullName>
    </recommendedName>
</protein>
<dbReference type="EMBL" id="VSRR010002050">
    <property type="protein sequence ID" value="MPC29315.1"/>
    <property type="molecule type" value="Genomic_DNA"/>
</dbReference>
<reference evidence="2 3" key="1">
    <citation type="submission" date="2019-05" db="EMBL/GenBank/DDBJ databases">
        <title>Another draft genome of Portunus trituberculatus and its Hox gene families provides insights of decapod evolution.</title>
        <authorList>
            <person name="Jeong J.-H."/>
            <person name="Song I."/>
            <person name="Kim S."/>
            <person name="Choi T."/>
            <person name="Kim D."/>
            <person name="Ryu S."/>
            <person name="Kim W."/>
        </authorList>
    </citation>
    <scope>NUCLEOTIDE SEQUENCE [LARGE SCALE GENOMIC DNA]</scope>
    <source>
        <tissue evidence="2">Muscle</tissue>
    </source>
</reference>
<feature type="compositionally biased region" description="Low complexity" evidence="1">
    <location>
        <begin position="61"/>
        <end position="76"/>
    </location>
</feature>
<name>A0A5B7E7K0_PORTR</name>
<dbReference type="Proteomes" id="UP000324222">
    <property type="component" value="Unassembled WGS sequence"/>
</dbReference>
<feature type="compositionally biased region" description="Gly residues" evidence="1">
    <location>
        <begin position="190"/>
        <end position="205"/>
    </location>
</feature>
<dbReference type="Gene3D" id="3.30.40.10">
    <property type="entry name" value="Zinc/RING finger domain, C3HC4 (zinc finger)"/>
    <property type="match status" value="1"/>
</dbReference>
<feature type="compositionally biased region" description="Basic and acidic residues" evidence="1">
    <location>
        <begin position="36"/>
        <end position="55"/>
    </location>
</feature>
<evidence type="ECO:0000256" key="1">
    <source>
        <dbReference type="SAM" id="MobiDB-lite"/>
    </source>
</evidence>
<dbReference type="InterPro" id="IPR013083">
    <property type="entry name" value="Znf_RING/FYVE/PHD"/>
</dbReference>